<dbReference type="InterPro" id="IPR053745">
    <property type="entry name" value="Viral_Tail_Comp_sf"/>
</dbReference>
<sequence>MKNFYTALMTKFNATVAGSHNTFWTAVGGRLYQGIAPQGTPYLYAVFGHVNDNQIDTFSNKMDDVIIQFSIFSDKSSSADIHDAMTYLKSLFDDCSLTVSGGTLVSFNRLNDGLEPDEVDTLSGIQIIWHFHVDYRAVFERS</sequence>
<reference evidence="1" key="1">
    <citation type="submission" date="2020-03" db="EMBL/GenBank/DDBJ databases">
        <title>The deep terrestrial virosphere.</title>
        <authorList>
            <person name="Holmfeldt K."/>
            <person name="Nilsson E."/>
            <person name="Simone D."/>
            <person name="Lopez-Fernandez M."/>
            <person name="Wu X."/>
            <person name="de Brujin I."/>
            <person name="Lundin D."/>
            <person name="Andersson A."/>
            <person name="Bertilsson S."/>
            <person name="Dopson M."/>
        </authorList>
    </citation>
    <scope>NUCLEOTIDE SEQUENCE</scope>
    <source>
        <strain evidence="1">MM415B01144</strain>
    </source>
</reference>
<organism evidence="1">
    <name type="scientific">viral metagenome</name>
    <dbReference type="NCBI Taxonomy" id="1070528"/>
    <lineage>
        <taxon>unclassified sequences</taxon>
        <taxon>metagenomes</taxon>
        <taxon>organismal metagenomes</taxon>
    </lineage>
</organism>
<protein>
    <recommendedName>
        <fullName evidence="2">Tail protein</fullName>
    </recommendedName>
</protein>
<dbReference type="EMBL" id="MT141402">
    <property type="protein sequence ID" value="QJA60262.1"/>
    <property type="molecule type" value="Genomic_DNA"/>
</dbReference>
<evidence type="ECO:0000313" key="1">
    <source>
        <dbReference type="EMBL" id="QJA60262.1"/>
    </source>
</evidence>
<dbReference type="Gene3D" id="3.30.2000.30">
    <property type="match status" value="1"/>
</dbReference>
<accession>A0A6M3IUM8</accession>
<dbReference type="InterPro" id="IPR021508">
    <property type="entry name" value="Gp17-like"/>
</dbReference>
<proteinExistence type="predicted"/>
<dbReference type="Pfam" id="PF11367">
    <property type="entry name" value="Tail_completion_gp17"/>
    <property type="match status" value="1"/>
</dbReference>
<name>A0A6M3IUM8_9ZZZZ</name>
<dbReference type="AlphaFoldDB" id="A0A6M3IUM8"/>
<evidence type="ECO:0008006" key="2">
    <source>
        <dbReference type="Google" id="ProtNLM"/>
    </source>
</evidence>
<gene>
    <name evidence="1" type="ORF">MM415B01144_0009</name>
</gene>